<dbReference type="InterPro" id="IPR023395">
    <property type="entry name" value="MCP_dom_sf"/>
</dbReference>
<dbReference type="PROSITE" id="PS50920">
    <property type="entry name" value="SOLCAR"/>
    <property type="match status" value="1"/>
</dbReference>
<evidence type="ECO:0000256" key="2">
    <source>
        <dbReference type="ARBA" id="ARBA00022692"/>
    </source>
</evidence>
<dbReference type="GO" id="GO:0005739">
    <property type="term" value="C:mitochondrion"/>
    <property type="evidence" value="ECO:0007669"/>
    <property type="project" value="TreeGrafter"/>
</dbReference>
<keyword evidence="5" id="KW-0813">Transport</keyword>
<evidence type="ECO:0000256" key="3">
    <source>
        <dbReference type="ARBA" id="ARBA00023136"/>
    </source>
</evidence>
<keyword evidence="3 4" id="KW-0472">Membrane</keyword>
<dbReference type="VEuPathDB" id="TriTrypDB:TM35_000351670"/>
<evidence type="ECO:0000256" key="4">
    <source>
        <dbReference type="PROSITE-ProRule" id="PRU00282"/>
    </source>
</evidence>
<proteinExistence type="inferred from homology"/>
<comment type="caution">
    <text evidence="6">The sequence shown here is derived from an EMBL/GenBank/DDBJ whole genome shotgun (WGS) entry which is preliminary data.</text>
</comment>
<dbReference type="EMBL" id="NBCO01000035">
    <property type="protein sequence ID" value="ORC85423.1"/>
    <property type="molecule type" value="Genomic_DNA"/>
</dbReference>
<evidence type="ECO:0000313" key="7">
    <source>
        <dbReference type="Proteomes" id="UP000192257"/>
    </source>
</evidence>
<sequence>MGAGDPRDIAIGAALQCAEAFTLGMPFEVWKTQQISGLAKGAWLSATEEFKTLVRGGLRRFYDGTGAKMIEAGLKGSILLFGTNLTLELEPMVGINPQSALGGMLAGFCGGVAQTTVMSPMTYVVTYKNRHPEHRSVSLFTLLREAGFRKAYGSAPAMAGRQGTNWALRWFFAVAFTNQYKKFVGRQKLTAPEEILCGIVGGMLGCVNQPFEVVRVLQQARVAMGDKTANTRNCAAFVYKTYGLRGFYAGLIPRMGLSAWQTMFMVTFAGMIKERLKAVGSVTAPSKI</sequence>
<dbReference type="GO" id="GO:0005371">
    <property type="term" value="F:tricarboxylate secondary active transmembrane transporter activity"/>
    <property type="evidence" value="ECO:0007669"/>
    <property type="project" value="TreeGrafter"/>
</dbReference>
<dbReference type="GO" id="GO:0006843">
    <property type="term" value="P:mitochondrial citrate transmembrane transport"/>
    <property type="evidence" value="ECO:0007669"/>
    <property type="project" value="TreeGrafter"/>
</dbReference>
<name>A0A1X0NLS6_9TRYP</name>
<comment type="subcellular location">
    <subcellularLocation>
        <location evidence="1">Membrane</location>
        <topology evidence="1">Multi-pass membrane protein</topology>
    </subcellularLocation>
</comment>
<dbReference type="GeneID" id="39989000"/>
<dbReference type="PANTHER" id="PTHR46982:SF1">
    <property type="entry name" value="CITRATE_OXOGLUTARATE CARRIER PROTEIN"/>
    <property type="match status" value="1"/>
</dbReference>
<evidence type="ECO:0000313" key="6">
    <source>
        <dbReference type="EMBL" id="ORC85423.1"/>
    </source>
</evidence>
<keyword evidence="7" id="KW-1185">Reference proteome</keyword>
<feature type="repeat" description="Solcar" evidence="4">
    <location>
        <begin position="192"/>
        <end position="275"/>
    </location>
</feature>
<dbReference type="InterPro" id="IPR018108">
    <property type="entry name" value="MCP_transmembrane"/>
</dbReference>
<dbReference type="Gene3D" id="1.50.40.10">
    <property type="entry name" value="Mitochondrial carrier domain"/>
    <property type="match status" value="1"/>
</dbReference>
<reference evidence="6 7" key="1">
    <citation type="submission" date="2017-03" db="EMBL/GenBank/DDBJ databases">
        <title>An alternative strategy for trypanosome survival in the mammalian bloodstream revealed through genome and transcriptome analysis of the ubiquitous bovine parasite Trypanosoma (Megatrypanum) theileri.</title>
        <authorList>
            <person name="Kelly S."/>
            <person name="Ivens A."/>
            <person name="Mott A."/>
            <person name="O'Neill E."/>
            <person name="Emms D."/>
            <person name="Macleod O."/>
            <person name="Voorheis P."/>
            <person name="Matthews J."/>
            <person name="Matthews K."/>
            <person name="Carrington M."/>
        </authorList>
    </citation>
    <scope>NUCLEOTIDE SEQUENCE [LARGE SCALE GENOMIC DNA]</scope>
    <source>
        <strain evidence="6">Edinburgh</strain>
    </source>
</reference>
<dbReference type="PANTHER" id="PTHR46982">
    <property type="entry name" value="CITRATE/OXOGLUTARATE CARRIER PROTEIN"/>
    <property type="match status" value="1"/>
</dbReference>
<comment type="similarity">
    <text evidence="5">Belongs to the mitochondrial carrier (TC 2.A.29) family.</text>
</comment>
<dbReference type="STRING" id="67003.A0A1X0NLS6"/>
<organism evidence="6 7">
    <name type="scientific">Trypanosoma theileri</name>
    <dbReference type="NCBI Taxonomy" id="67003"/>
    <lineage>
        <taxon>Eukaryota</taxon>
        <taxon>Discoba</taxon>
        <taxon>Euglenozoa</taxon>
        <taxon>Kinetoplastea</taxon>
        <taxon>Metakinetoplastina</taxon>
        <taxon>Trypanosomatida</taxon>
        <taxon>Trypanosomatidae</taxon>
        <taxon>Trypanosoma</taxon>
    </lineage>
</organism>
<evidence type="ECO:0000256" key="1">
    <source>
        <dbReference type="ARBA" id="ARBA00004141"/>
    </source>
</evidence>
<dbReference type="Proteomes" id="UP000192257">
    <property type="component" value="Unassembled WGS sequence"/>
</dbReference>
<dbReference type="SUPFAM" id="SSF103506">
    <property type="entry name" value="Mitochondrial carrier"/>
    <property type="match status" value="1"/>
</dbReference>
<dbReference type="AlphaFoldDB" id="A0A1X0NLS6"/>
<dbReference type="InterPro" id="IPR053017">
    <property type="entry name" value="Mito_Cit/Oxoglu_Carrier"/>
</dbReference>
<accession>A0A1X0NLS6</accession>
<gene>
    <name evidence="6" type="ORF">TM35_000351670</name>
</gene>
<keyword evidence="2 4" id="KW-0812">Transmembrane</keyword>
<dbReference type="RefSeq" id="XP_028879489.1">
    <property type="nucleotide sequence ID" value="XM_029029220.1"/>
</dbReference>
<protein>
    <submittedName>
        <fullName evidence="6">Putative mitochondrial carrier protein</fullName>
    </submittedName>
</protein>
<dbReference type="OrthoDB" id="10253709at2759"/>
<dbReference type="GO" id="GO:0016020">
    <property type="term" value="C:membrane"/>
    <property type="evidence" value="ECO:0007669"/>
    <property type="project" value="UniProtKB-SubCell"/>
</dbReference>
<dbReference type="GO" id="GO:0015742">
    <property type="term" value="P:alpha-ketoglutarate transport"/>
    <property type="evidence" value="ECO:0007669"/>
    <property type="project" value="TreeGrafter"/>
</dbReference>
<dbReference type="Pfam" id="PF00153">
    <property type="entry name" value="Mito_carr"/>
    <property type="match status" value="1"/>
</dbReference>
<evidence type="ECO:0000256" key="5">
    <source>
        <dbReference type="RuleBase" id="RU000488"/>
    </source>
</evidence>